<dbReference type="AlphaFoldDB" id="A0A1G2KV78"/>
<sequence length="357" mass="40072">MNGILPIYNHKKHARIAMLIVTALAFGGGMVQSWRGTALIPGLVRHAEISAADKAYFRNLESQERLTILRKMGKDEGSEAVYAFLKAVYPDEPGSEHELVHIVGEIAFLERQYDAFQTCDSFFRFGCYHGVILQAIKERGGGNDILKSLGQGCLNLQSNRTAITACLHGIGHGLMVVRSYDLLESYKDCDIMLDEQPDLFFCYDGVSMENVVRRFEQEGAKDFLVSKDPFYPCDSVPDKYQAACVREHVHHARRVFYKKDTLATARFCLHFPDESVRTECFGGLGNAINQDNSDHPETNIAECDKTGQHYRQYCIGTAATQYAFSRQFDKAQMLCNALAGREREGCLFSVESARSSL</sequence>
<name>A0A1G2KV78_9BACT</name>
<protein>
    <submittedName>
        <fullName evidence="1">Uncharacterized protein</fullName>
    </submittedName>
</protein>
<dbReference type="STRING" id="1802274.A3J58_01250"/>
<accession>A0A1G2KV78</accession>
<dbReference type="Proteomes" id="UP000178510">
    <property type="component" value="Unassembled WGS sequence"/>
</dbReference>
<organism evidence="1 2">
    <name type="scientific">Candidatus Sungbacteria bacterium RIFCSPHIGHO2_02_FULL_52_23</name>
    <dbReference type="NCBI Taxonomy" id="1802274"/>
    <lineage>
        <taxon>Bacteria</taxon>
        <taxon>Candidatus Sungiibacteriota</taxon>
    </lineage>
</organism>
<evidence type="ECO:0000313" key="1">
    <source>
        <dbReference type="EMBL" id="OHA03347.1"/>
    </source>
</evidence>
<dbReference type="EMBL" id="MHQM01000028">
    <property type="protein sequence ID" value="OHA03347.1"/>
    <property type="molecule type" value="Genomic_DNA"/>
</dbReference>
<comment type="caution">
    <text evidence="1">The sequence shown here is derived from an EMBL/GenBank/DDBJ whole genome shotgun (WGS) entry which is preliminary data.</text>
</comment>
<reference evidence="1 2" key="1">
    <citation type="journal article" date="2016" name="Nat. Commun.">
        <title>Thousands of microbial genomes shed light on interconnected biogeochemical processes in an aquifer system.</title>
        <authorList>
            <person name="Anantharaman K."/>
            <person name="Brown C.T."/>
            <person name="Hug L.A."/>
            <person name="Sharon I."/>
            <person name="Castelle C.J."/>
            <person name="Probst A.J."/>
            <person name="Thomas B.C."/>
            <person name="Singh A."/>
            <person name="Wilkins M.J."/>
            <person name="Karaoz U."/>
            <person name="Brodie E.L."/>
            <person name="Williams K.H."/>
            <person name="Hubbard S.S."/>
            <person name="Banfield J.F."/>
        </authorList>
    </citation>
    <scope>NUCLEOTIDE SEQUENCE [LARGE SCALE GENOMIC DNA]</scope>
</reference>
<proteinExistence type="predicted"/>
<gene>
    <name evidence="1" type="ORF">A3J58_01250</name>
</gene>
<evidence type="ECO:0000313" key="2">
    <source>
        <dbReference type="Proteomes" id="UP000178510"/>
    </source>
</evidence>